<feature type="transmembrane region" description="Helical" evidence="6">
    <location>
        <begin position="225"/>
        <end position="249"/>
    </location>
</feature>
<evidence type="ECO:0000256" key="1">
    <source>
        <dbReference type="ARBA" id="ARBA00004651"/>
    </source>
</evidence>
<comment type="subcellular location">
    <subcellularLocation>
        <location evidence="1">Cell membrane</location>
        <topology evidence="1">Multi-pass membrane protein</topology>
    </subcellularLocation>
</comment>
<dbReference type="Proteomes" id="UP000818266">
    <property type="component" value="Unassembled WGS sequence"/>
</dbReference>
<dbReference type="Gene3D" id="1.20.1640.10">
    <property type="entry name" value="Multidrug efflux transporter AcrB transmembrane domain"/>
    <property type="match status" value="2"/>
</dbReference>
<protein>
    <submittedName>
        <fullName evidence="8">MMPL family transporter</fullName>
    </submittedName>
</protein>
<dbReference type="EMBL" id="VIKT02000001">
    <property type="protein sequence ID" value="NHF61841.1"/>
    <property type="molecule type" value="Genomic_DNA"/>
</dbReference>
<sequence>MSSLLYRLGLSSFHRPWIAISAWALVLGVLGAVIAVGGVQLTSNLSIDGTPSQDVLDTLADELPDAARGQGSFILTAEDGSSVAEPERVEVIMDVVESVYGTEHVVGSVEEAQQPFVEQLEALMSQAAALPAAEQAAYLAQIQQQADAQIQQQIDDYGFAPLIVDGLPIPQVLISEDKSAALFQFALDQQVQSMGSADIEKIIAAGEAYDGEAGLTVLPGESLKFALPALGAAEIVGVLIAAVVLVLVLGSFLAGALPLVTGIVSVGVGVGIAIASAAGEPINLMTPILAVMIGLAVGIDYSLFIVNRQRNLIRVQQLTAREATGRAVGSAGSSVVFAGLTVVVALVGLAAVGVSMLTAMALVAAGTVAVAVLVALTLLPAVLGLVGERVVSVKARATGATADQHHRIARGWSGFIVKRRWLVLLGTTVIIVLAALPATNMTLGMPTGGNSSPDSSARQSYDAVGDSFGAGFNGPLIAVAEAEAGSNFDEEQITEITTRISDADGVRLAQLIGTSDDNATVAFMVIPETGPGDERTAHLVDELRETAVDGSGDGATLGVTGLTAVMIDMTEKMAEVFPIYIAIIVILSMIILLFAFRSVLLPILATGGFVLSILATLGLTTLVFQDGWLGGLFNVEPGTPLVPVIPIIGTGILYGLAMDYQVFLSSSMRDHFLQGESPQQAIVNGFSATSRVVVAAAIIMASVFAGFIFSPETMIAQIGFTLAIGVLIDAFLVRMTLIPAAFAILGRATWWAPRWLQRILPDLDIEGHKLEQQPDGRMHSELSAQEPSR</sequence>
<evidence type="ECO:0000256" key="2">
    <source>
        <dbReference type="ARBA" id="ARBA00022475"/>
    </source>
</evidence>
<keyword evidence="3 6" id="KW-0812">Transmembrane</keyword>
<dbReference type="InterPro" id="IPR000731">
    <property type="entry name" value="SSD"/>
</dbReference>
<feature type="transmembrane region" description="Helical" evidence="6">
    <location>
        <begin position="603"/>
        <end position="624"/>
    </location>
</feature>
<feature type="transmembrane region" description="Helical" evidence="6">
    <location>
        <begin position="685"/>
        <end position="709"/>
    </location>
</feature>
<dbReference type="InterPro" id="IPR004869">
    <property type="entry name" value="MMPL_dom"/>
</dbReference>
<dbReference type="Pfam" id="PF03176">
    <property type="entry name" value="MMPL"/>
    <property type="match status" value="2"/>
</dbReference>
<feature type="transmembrane region" description="Helical" evidence="6">
    <location>
        <begin position="421"/>
        <end position="439"/>
    </location>
</feature>
<evidence type="ECO:0000256" key="5">
    <source>
        <dbReference type="ARBA" id="ARBA00023136"/>
    </source>
</evidence>
<dbReference type="PANTHER" id="PTHR33406:SF13">
    <property type="entry name" value="MEMBRANE PROTEIN YDFJ"/>
    <property type="match status" value="1"/>
</dbReference>
<dbReference type="InterPro" id="IPR050545">
    <property type="entry name" value="Mycobact_MmpL"/>
</dbReference>
<organism evidence="8 9">
    <name type="scientific">Microcella pacifica</name>
    <dbReference type="NCBI Taxonomy" id="2591847"/>
    <lineage>
        <taxon>Bacteria</taxon>
        <taxon>Bacillati</taxon>
        <taxon>Actinomycetota</taxon>
        <taxon>Actinomycetes</taxon>
        <taxon>Micrococcales</taxon>
        <taxon>Microbacteriaceae</taxon>
        <taxon>Microcella</taxon>
    </lineage>
</organism>
<dbReference type="OrthoDB" id="7051771at2"/>
<accession>A0A9E5JMZ2</accession>
<evidence type="ECO:0000256" key="3">
    <source>
        <dbReference type="ARBA" id="ARBA00022692"/>
    </source>
</evidence>
<evidence type="ECO:0000313" key="9">
    <source>
        <dbReference type="Proteomes" id="UP000818266"/>
    </source>
</evidence>
<evidence type="ECO:0000259" key="7">
    <source>
        <dbReference type="PROSITE" id="PS50156"/>
    </source>
</evidence>
<evidence type="ECO:0000313" key="8">
    <source>
        <dbReference type="EMBL" id="NHF61841.1"/>
    </source>
</evidence>
<name>A0A9E5JMZ2_9MICO</name>
<gene>
    <name evidence="8" type="ORF">FK219_001065</name>
</gene>
<dbReference type="PANTHER" id="PTHR33406">
    <property type="entry name" value="MEMBRANE PROTEIN MJ1562-RELATED"/>
    <property type="match status" value="1"/>
</dbReference>
<feature type="transmembrane region" description="Helical" evidence="6">
    <location>
        <begin position="256"/>
        <end position="278"/>
    </location>
</feature>
<dbReference type="SUPFAM" id="SSF82866">
    <property type="entry name" value="Multidrug efflux transporter AcrB transmembrane domain"/>
    <property type="match status" value="2"/>
</dbReference>
<dbReference type="AlphaFoldDB" id="A0A9E5JMZ2"/>
<evidence type="ECO:0000256" key="6">
    <source>
        <dbReference type="SAM" id="Phobius"/>
    </source>
</evidence>
<feature type="domain" description="SSD" evidence="7">
    <location>
        <begin position="224"/>
        <end position="385"/>
    </location>
</feature>
<keyword evidence="2" id="KW-1003">Cell membrane</keyword>
<feature type="transmembrane region" description="Helical" evidence="6">
    <location>
        <begin position="644"/>
        <end position="664"/>
    </location>
</feature>
<feature type="transmembrane region" description="Helical" evidence="6">
    <location>
        <begin position="359"/>
        <end position="386"/>
    </location>
</feature>
<keyword evidence="4 6" id="KW-1133">Transmembrane helix</keyword>
<evidence type="ECO:0000256" key="4">
    <source>
        <dbReference type="ARBA" id="ARBA00022989"/>
    </source>
</evidence>
<keyword evidence="5 6" id="KW-0472">Membrane</keyword>
<comment type="caution">
    <text evidence="8">The sequence shown here is derived from an EMBL/GenBank/DDBJ whole genome shotgun (WGS) entry which is preliminary data.</text>
</comment>
<dbReference type="GO" id="GO:0005886">
    <property type="term" value="C:plasma membrane"/>
    <property type="evidence" value="ECO:0007669"/>
    <property type="project" value="UniProtKB-SubCell"/>
</dbReference>
<feature type="transmembrane region" description="Helical" evidence="6">
    <location>
        <begin position="577"/>
        <end position="596"/>
    </location>
</feature>
<feature type="transmembrane region" description="Helical" evidence="6">
    <location>
        <begin position="715"/>
        <end position="745"/>
    </location>
</feature>
<dbReference type="RefSeq" id="WP_152582031.1">
    <property type="nucleotide sequence ID" value="NZ_VIKT02000001.1"/>
</dbReference>
<reference evidence="8 9" key="1">
    <citation type="submission" date="2020-03" db="EMBL/GenBank/DDBJ databases">
        <title>Chryseoglobus sp. isolated from a deep-sea seamount.</title>
        <authorList>
            <person name="Zhang D.-C."/>
        </authorList>
    </citation>
    <scope>NUCLEOTIDE SEQUENCE [LARGE SCALE GENOMIC DNA]</scope>
    <source>
        <strain evidence="8 9">KN1116</strain>
    </source>
</reference>
<keyword evidence="9" id="KW-1185">Reference proteome</keyword>
<proteinExistence type="predicted"/>
<dbReference type="PROSITE" id="PS50156">
    <property type="entry name" value="SSD"/>
    <property type="match status" value="1"/>
</dbReference>
<feature type="transmembrane region" description="Helical" evidence="6">
    <location>
        <begin position="327"/>
        <end position="353"/>
    </location>
</feature>
<feature type="transmembrane region" description="Helical" evidence="6">
    <location>
        <begin position="284"/>
        <end position="306"/>
    </location>
</feature>